<dbReference type="Proteomes" id="UP000271162">
    <property type="component" value="Unassembled WGS sequence"/>
</dbReference>
<sequence length="198" mass="23232">MAAAHLLLLSVLFLGVYGQQVEMPTDILDVLERISDIGRRNWENIVSPEYQGMKASRALKTFFPILRNFCHVRYRTFSSQEKRAFDELIEIATKTVYQDMDENEMEEKIKQVLRGEGHTFCERYYGFEEFCPIEPITSAPAVTTPNKELFDRVMRYCQLLEQQYGLLQHAYRRHSKKLFEKVKEVCKLVENLNPNALP</sequence>
<reference evidence="4" key="1">
    <citation type="submission" date="2017-02" db="UniProtKB">
        <authorList>
            <consortium name="WormBaseParasite"/>
        </authorList>
    </citation>
    <scope>IDENTIFICATION</scope>
</reference>
<organism evidence="4">
    <name type="scientific">Nippostrongylus brasiliensis</name>
    <name type="common">Rat hookworm</name>
    <dbReference type="NCBI Taxonomy" id="27835"/>
    <lineage>
        <taxon>Eukaryota</taxon>
        <taxon>Metazoa</taxon>
        <taxon>Ecdysozoa</taxon>
        <taxon>Nematoda</taxon>
        <taxon>Chromadorea</taxon>
        <taxon>Rhabditida</taxon>
        <taxon>Rhabditina</taxon>
        <taxon>Rhabditomorpha</taxon>
        <taxon>Strongyloidea</taxon>
        <taxon>Heligmosomidae</taxon>
        <taxon>Nippostrongylus</taxon>
    </lineage>
</organism>
<dbReference type="WBParaSite" id="NBR_0000176701-mRNA-1">
    <property type="protein sequence ID" value="NBR_0000176701-mRNA-1"/>
    <property type="gene ID" value="NBR_0000176701"/>
</dbReference>
<keyword evidence="1" id="KW-0732">Signal</keyword>
<evidence type="ECO:0000256" key="1">
    <source>
        <dbReference type="SAM" id="SignalP"/>
    </source>
</evidence>
<reference evidence="2 3" key="2">
    <citation type="submission" date="2018-11" db="EMBL/GenBank/DDBJ databases">
        <authorList>
            <consortium name="Pathogen Informatics"/>
        </authorList>
    </citation>
    <scope>NUCLEOTIDE SEQUENCE [LARGE SCALE GENOMIC DNA]</scope>
</reference>
<evidence type="ECO:0000313" key="3">
    <source>
        <dbReference type="Proteomes" id="UP000271162"/>
    </source>
</evidence>
<proteinExistence type="predicted"/>
<evidence type="ECO:0000313" key="4">
    <source>
        <dbReference type="WBParaSite" id="NBR_0000176701-mRNA-1"/>
    </source>
</evidence>
<protein>
    <submittedName>
        <fullName evidence="4">DUF148 domain-containing protein</fullName>
    </submittedName>
</protein>
<feature type="chain" id="PRO_5043124625" evidence="1">
    <location>
        <begin position="19"/>
        <end position="198"/>
    </location>
</feature>
<dbReference type="AlphaFoldDB" id="A0A0N4XGW5"/>
<evidence type="ECO:0000313" key="2">
    <source>
        <dbReference type="EMBL" id="VDL65357.1"/>
    </source>
</evidence>
<accession>A0A0N4XGW5</accession>
<gene>
    <name evidence="2" type="ORF">NBR_LOCUS1768</name>
</gene>
<name>A0A0N4XGW5_NIPBR</name>
<dbReference type="EMBL" id="UYSL01001590">
    <property type="protein sequence ID" value="VDL65357.1"/>
    <property type="molecule type" value="Genomic_DNA"/>
</dbReference>
<feature type="signal peptide" evidence="1">
    <location>
        <begin position="1"/>
        <end position="18"/>
    </location>
</feature>
<keyword evidence="3" id="KW-1185">Reference proteome</keyword>